<feature type="region of interest" description="Disordered" evidence="1">
    <location>
        <begin position="68"/>
        <end position="102"/>
    </location>
</feature>
<dbReference type="Proteomes" id="UP000317835">
    <property type="component" value="Chromosome"/>
</dbReference>
<evidence type="ECO:0000256" key="1">
    <source>
        <dbReference type="SAM" id="MobiDB-lite"/>
    </source>
</evidence>
<evidence type="ECO:0000313" key="3">
    <source>
        <dbReference type="EMBL" id="QDV34632.1"/>
    </source>
</evidence>
<evidence type="ECO:0000313" key="2">
    <source>
        <dbReference type="EMBL" id="QDV34437.1"/>
    </source>
</evidence>
<reference evidence="2 4" key="1">
    <citation type="submission" date="2019-02" db="EMBL/GenBank/DDBJ databases">
        <title>Deep-cultivation of Planctomycetes and their phenomic and genomic characterization uncovers novel biology.</title>
        <authorList>
            <person name="Wiegand S."/>
            <person name="Jogler M."/>
            <person name="Boedeker C."/>
            <person name="Pinto D."/>
            <person name="Vollmers J."/>
            <person name="Rivas-Marin E."/>
            <person name="Kohn T."/>
            <person name="Peeters S.H."/>
            <person name="Heuer A."/>
            <person name="Rast P."/>
            <person name="Oberbeckmann S."/>
            <person name="Bunk B."/>
            <person name="Jeske O."/>
            <person name="Meyerdierks A."/>
            <person name="Storesund J.E."/>
            <person name="Kallscheuer N."/>
            <person name="Luecker S."/>
            <person name="Lage O.M."/>
            <person name="Pohl T."/>
            <person name="Merkel B.J."/>
            <person name="Hornburger P."/>
            <person name="Mueller R.-W."/>
            <person name="Bruemmer F."/>
            <person name="Labrenz M."/>
            <person name="Spormann A.M."/>
            <person name="Op den Camp H."/>
            <person name="Overmann J."/>
            <person name="Amann R."/>
            <person name="Jetten M.S.M."/>
            <person name="Mascher T."/>
            <person name="Medema M.H."/>
            <person name="Devos D.P."/>
            <person name="Kaster A.-K."/>
            <person name="Ovreas L."/>
            <person name="Rohde M."/>
            <person name="Galperin M.Y."/>
            <person name="Jogler C."/>
        </authorList>
    </citation>
    <scope>NUCLEOTIDE SEQUENCE [LARGE SCALE GENOMIC DNA]</scope>
    <source>
        <strain evidence="2 4">ElP</strain>
    </source>
</reference>
<keyword evidence="4" id="KW-1185">Reference proteome</keyword>
<dbReference type="KEGG" id="tpla:ElP_23260"/>
<protein>
    <submittedName>
        <fullName evidence="2">Uncharacterized protein</fullName>
    </submittedName>
</protein>
<accession>A0A518H0S9</accession>
<feature type="compositionally biased region" description="Low complexity" evidence="1">
    <location>
        <begin position="78"/>
        <end position="102"/>
    </location>
</feature>
<dbReference type="EMBL" id="CP036426">
    <property type="protein sequence ID" value="QDV34437.1"/>
    <property type="molecule type" value="Genomic_DNA"/>
</dbReference>
<gene>
    <name evidence="2" type="ORF">ElP_23260</name>
    <name evidence="3" type="ORF">ElP_25230</name>
</gene>
<organism evidence="2 4">
    <name type="scientific">Tautonia plasticadhaerens</name>
    <dbReference type="NCBI Taxonomy" id="2527974"/>
    <lineage>
        <taxon>Bacteria</taxon>
        <taxon>Pseudomonadati</taxon>
        <taxon>Planctomycetota</taxon>
        <taxon>Planctomycetia</taxon>
        <taxon>Isosphaerales</taxon>
        <taxon>Isosphaeraceae</taxon>
        <taxon>Tautonia</taxon>
    </lineage>
</organism>
<sequence length="102" mass="10575">MSLPELPPEQAAEAERIYQALRAAGDAELRRIAHPLASKPDGQLLGETEFEVRDRVHRIGAKAIETALNGRKGGGTGAPASAARPAAARASPRAAATRPSSA</sequence>
<dbReference type="KEGG" id="tpla:ElP_25230"/>
<name>A0A518H0S9_9BACT</name>
<proteinExistence type="predicted"/>
<dbReference type="AlphaFoldDB" id="A0A518H0S9"/>
<dbReference type="EMBL" id="CP036426">
    <property type="protein sequence ID" value="QDV34632.1"/>
    <property type="molecule type" value="Genomic_DNA"/>
</dbReference>
<evidence type="ECO:0000313" key="4">
    <source>
        <dbReference type="Proteomes" id="UP000317835"/>
    </source>
</evidence>